<keyword evidence="5" id="KW-1185">Reference proteome</keyword>
<dbReference type="CDD" id="cd00090">
    <property type="entry name" value="HTH_ARSR"/>
    <property type="match status" value="1"/>
</dbReference>
<evidence type="ECO:0000256" key="1">
    <source>
        <dbReference type="ARBA" id="ARBA00022849"/>
    </source>
</evidence>
<dbReference type="Pfam" id="PF01451">
    <property type="entry name" value="LMWPc"/>
    <property type="match status" value="1"/>
</dbReference>
<dbReference type="SMART" id="SM00418">
    <property type="entry name" value="HTH_ARSR"/>
    <property type="match status" value="1"/>
</dbReference>
<gene>
    <name evidence="4" type="ORF">FE782_14485</name>
</gene>
<organism evidence="4 5">
    <name type="scientific">Paenibacillus antri</name>
    <dbReference type="NCBI Taxonomy" id="2582848"/>
    <lineage>
        <taxon>Bacteria</taxon>
        <taxon>Bacillati</taxon>
        <taxon>Bacillota</taxon>
        <taxon>Bacilli</taxon>
        <taxon>Bacillales</taxon>
        <taxon>Paenibacillaceae</taxon>
        <taxon>Paenibacillus</taxon>
    </lineage>
</organism>
<sequence length="251" mass="28192">MIKPIRIYFLCMQNRCRSQIAEAYAKHYGGPNIIVQSAGLEGEEVHPLTIEAMKEEGIDLSAHFSKKIDMKTFMGANVVVKLCEQLKERCPVVPFGIQNHQWNIPDPLPSGDIAEVRKARDAIKLKVLELLSTLNVLHADHGTAATTASTEEFAELFKLLGDRNRLTIVSLLKERELCVCELVELLQTSQPNISQHLRKLKDAGLLHESRKGQWVYYSLNMKDKPHLEPVLAILPSAKEKLLQLTSTNSCS</sequence>
<reference evidence="4 5" key="1">
    <citation type="submission" date="2019-05" db="EMBL/GenBank/DDBJ databases">
        <authorList>
            <person name="Narsing Rao M.P."/>
            <person name="Li W.J."/>
        </authorList>
    </citation>
    <scope>NUCLEOTIDE SEQUENCE [LARGE SCALE GENOMIC DNA]</scope>
    <source>
        <strain evidence="4 5">SYSU_K30003</strain>
    </source>
</reference>
<dbReference type="SUPFAM" id="SSF46785">
    <property type="entry name" value="Winged helix' DNA-binding domain"/>
    <property type="match status" value="1"/>
</dbReference>
<dbReference type="GO" id="GO:0003677">
    <property type="term" value="F:DNA binding"/>
    <property type="evidence" value="ECO:0007669"/>
    <property type="project" value="UniProtKB-KW"/>
</dbReference>
<evidence type="ECO:0000256" key="2">
    <source>
        <dbReference type="ARBA" id="ARBA00023125"/>
    </source>
</evidence>
<dbReference type="InterPro" id="IPR001845">
    <property type="entry name" value="HTH_ArsR_DNA-bd_dom"/>
</dbReference>
<dbReference type="CDD" id="cd16345">
    <property type="entry name" value="LMWP_ArsC"/>
    <property type="match status" value="1"/>
</dbReference>
<feature type="domain" description="HTH arsR-type" evidence="3">
    <location>
        <begin position="145"/>
        <end position="242"/>
    </location>
</feature>
<keyword evidence="1" id="KW-0059">Arsenical resistance</keyword>
<dbReference type="PANTHER" id="PTHR43428">
    <property type="entry name" value="ARSENATE REDUCTASE"/>
    <property type="match status" value="1"/>
</dbReference>
<dbReference type="GO" id="GO:0003700">
    <property type="term" value="F:DNA-binding transcription factor activity"/>
    <property type="evidence" value="ECO:0007669"/>
    <property type="project" value="InterPro"/>
</dbReference>
<dbReference type="Gene3D" id="3.40.50.2300">
    <property type="match status" value="1"/>
</dbReference>
<dbReference type="SUPFAM" id="SSF52788">
    <property type="entry name" value="Phosphotyrosine protein phosphatases I"/>
    <property type="match status" value="1"/>
</dbReference>
<dbReference type="InterPro" id="IPR036388">
    <property type="entry name" value="WH-like_DNA-bd_sf"/>
</dbReference>
<comment type="caution">
    <text evidence="4">The sequence shown here is derived from an EMBL/GenBank/DDBJ whole genome shotgun (WGS) entry which is preliminary data.</text>
</comment>
<dbReference type="GO" id="GO:0046685">
    <property type="term" value="P:response to arsenic-containing substance"/>
    <property type="evidence" value="ECO:0007669"/>
    <property type="project" value="UniProtKB-KW"/>
</dbReference>
<dbReference type="InterPro" id="IPR011991">
    <property type="entry name" value="ArsR-like_HTH"/>
</dbReference>
<dbReference type="PRINTS" id="PR00778">
    <property type="entry name" value="HTHARSR"/>
</dbReference>
<dbReference type="Gene3D" id="1.10.10.10">
    <property type="entry name" value="Winged helix-like DNA-binding domain superfamily/Winged helix DNA-binding domain"/>
    <property type="match status" value="1"/>
</dbReference>
<dbReference type="Pfam" id="PF01022">
    <property type="entry name" value="HTH_5"/>
    <property type="match status" value="1"/>
</dbReference>
<dbReference type="OrthoDB" id="9784339at2"/>
<dbReference type="SMART" id="SM00226">
    <property type="entry name" value="LMWPc"/>
    <property type="match status" value="1"/>
</dbReference>
<dbReference type="PANTHER" id="PTHR43428:SF1">
    <property type="entry name" value="ARSENATE REDUCTASE"/>
    <property type="match status" value="1"/>
</dbReference>
<keyword evidence="2" id="KW-0238">DNA-binding</keyword>
<dbReference type="Proteomes" id="UP000309676">
    <property type="component" value="Unassembled WGS sequence"/>
</dbReference>
<dbReference type="PROSITE" id="PS50987">
    <property type="entry name" value="HTH_ARSR_2"/>
    <property type="match status" value="1"/>
</dbReference>
<protein>
    <submittedName>
        <fullName evidence="4">Metalloregulator ArsR/SmtB family transcription factor</fullName>
    </submittedName>
</protein>
<evidence type="ECO:0000259" key="3">
    <source>
        <dbReference type="PROSITE" id="PS50987"/>
    </source>
</evidence>
<dbReference type="AlphaFoldDB" id="A0A5R9GCA8"/>
<evidence type="ECO:0000313" key="4">
    <source>
        <dbReference type="EMBL" id="TLS51700.1"/>
    </source>
</evidence>
<dbReference type="NCBIfam" id="NF033788">
    <property type="entry name" value="HTH_metalloreg"/>
    <property type="match status" value="1"/>
</dbReference>
<dbReference type="InterPro" id="IPR036390">
    <property type="entry name" value="WH_DNA-bd_sf"/>
</dbReference>
<proteinExistence type="predicted"/>
<dbReference type="InterPro" id="IPR036196">
    <property type="entry name" value="Ptyr_pPase_sf"/>
</dbReference>
<accession>A0A5R9GCA8</accession>
<evidence type="ECO:0000313" key="5">
    <source>
        <dbReference type="Proteomes" id="UP000309676"/>
    </source>
</evidence>
<dbReference type="InterPro" id="IPR023485">
    <property type="entry name" value="Ptyr_pPase"/>
</dbReference>
<name>A0A5R9GCA8_9BACL</name>
<dbReference type="EMBL" id="VCIW01000008">
    <property type="protein sequence ID" value="TLS51700.1"/>
    <property type="molecule type" value="Genomic_DNA"/>
</dbReference>